<proteinExistence type="predicted"/>
<comment type="caution">
    <text evidence="1">The sequence shown here is derived from an EMBL/GenBank/DDBJ whole genome shotgun (WGS) entry which is preliminary data.</text>
</comment>
<dbReference type="Proteomes" id="UP000626109">
    <property type="component" value="Unassembled WGS sequence"/>
</dbReference>
<gene>
    <name evidence="1" type="ORF">PGLA2088_LOCUS42089</name>
</gene>
<protein>
    <submittedName>
        <fullName evidence="1">Uncharacterized protein</fullName>
    </submittedName>
</protein>
<dbReference type="EMBL" id="CAJNNW010034134">
    <property type="protein sequence ID" value="CAE8721711.1"/>
    <property type="molecule type" value="Genomic_DNA"/>
</dbReference>
<evidence type="ECO:0000313" key="1">
    <source>
        <dbReference type="EMBL" id="CAE8721711.1"/>
    </source>
</evidence>
<organism evidence="1 2">
    <name type="scientific">Polarella glacialis</name>
    <name type="common">Dinoflagellate</name>
    <dbReference type="NCBI Taxonomy" id="89957"/>
    <lineage>
        <taxon>Eukaryota</taxon>
        <taxon>Sar</taxon>
        <taxon>Alveolata</taxon>
        <taxon>Dinophyceae</taxon>
        <taxon>Suessiales</taxon>
        <taxon>Suessiaceae</taxon>
        <taxon>Polarella</taxon>
    </lineage>
</organism>
<accession>A0A813LEZ8</accession>
<name>A0A813LEZ8_POLGL</name>
<sequence length="172" mass="19564">RRGIRRTDEIKASHFGCGWSTTRSSGRQSCSRDSGRRRWTFARRVTRRSVGRASASGVRSSTCHISRSRTVKLRMGSRHRPIACRLSMRRSAEAAAAAASPQSGQVEVEKETQRPFWSSRPFCHRLWQFLPARQMMLRWYVTSPLRSDQVEVVPNGVTSVRVGVEEVTCSRI</sequence>
<reference evidence="1" key="1">
    <citation type="submission" date="2021-02" db="EMBL/GenBank/DDBJ databases">
        <authorList>
            <person name="Dougan E. K."/>
            <person name="Rhodes N."/>
            <person name="Thang M."/>
            <person name="Chan C."/>
        </authorList>
    </citation>
    <scope>NUCLEOTIDE SEQUENCE</scope>
</reference>
<dbReference type="AlphaFoldDB" id="A0A813LEZ8"/>
<evidence type="ECO:0000313" key="2">
    <source>
        <dbReference type="Proteomes" id="UP000626109"/>
    </source>
</evidence>
<feature type="non-terminal residue" evidence="1">
    <location>
        <position position="1"/>
    </location>
</feature>